<feature type="region of interest" description="Disordered" evidence="1">
    <location>
        <begin position="1"/>
        <end position="20"/>
    </location>
</feature>
<evidence type="ECO:0000313" key="2">
    <source>
        <dbReference type="EMBL" id="JAS37290.1"/>
    </source>
</evidence>
<proteinExistence type="predicted"/>
<dbReference type="AlphaFoldDB" id="A0A1B6EHB2"/>
<name>A0A1B6EHB2_9HEMI</name>
<feature type="compositionally biased region" description="Polar residues" evidence="1">
    <location>
        <begin position="47"/>
        <end position="60"/>
    </location>
</feature>
<gene>
    <name evidence="2" type="ORF">g.15944</name>
</gene>
<sequence>GGRSLSPAHHPNPQDYFFPPSGYHYSSGPYLPDPYHPKFTPSYLEPTSQFYSSPVPTSTPAGPLSQPPQSSDKQQLLESINNFGLASYPASQYQHLLVAN</sequence>
<feature type="non-terminal residue" evidence="2">
    <location>
        <position position="1"/>
    </location>
</feature>
<dbReference type="EMBL" id="GEDC01000008">
    <property type="protein sequence ID" value="JAS37290.1"/>
    <property type="molecule type" value="Transcribed_RNA"/>
</dbReference>
<evidence type="ECO:0000256" key="1">
    <source>
        <dbReference type="SAM" id="MobiDB-lite"/>
    </source>
</evidence>
<feature type="region of interest" description="Disordered" evidence="1">
    <location>
        <begin position="47"/>
        <end position="74"/>
    </location>
</feature>
<protein>
    <submittedName>
        <fullName evidence="2">Uncharacterized protein</fullName>
    </submittedName>
</protein>
<organism evidence="2">
    <name type="scientific">Clastoptera arizonana</name>
    <name type="common">Arizona spittle bug</name>
    <dbReference type="NCBI Taxonomy" id="38151"/>
    <lineage>
        <taxon>Eukaryota</taxon>
        <taxon>Metazoa</taxon>
        <taxon>Ecdysozoa</taxon>
        <taxon>Arthropoda</taxon>
        <taxon>Hexapoda</taxon>
        <taxon>Insecta</taxon>
        <taxon>Pterygota</taxon>
        <taxon>Neoptera</taxon>
        <taxon>Paraneoptera</taxon>
        <taxon>Hemiptera</taxon>
        <taxon>Auchenorrhyncha</taxon>
        <taxon>Cercopoidea</taxon>
        <taxon>Clastopteridae</taxon>
        <taxon>Clastoptera</taxon>
    </lineage>
</organism>
<reference evidence="2" key="1">
    <citation type="submission" date="2015-12" db="EMBL/GenBank/DDBJ databases">
        <title>De novo transcriptome assembly of four potential Pierce s Disease insect vectors from Arizona vineyards.</title>
        <authorList>
            <person name="Tassone E.E."/>
        </authorList>
    </citation>
    <scope>NUCLEOTIDE SEQUENCE</scope>
</reference>
<accession>A0A1B6EHB2</accession>